<organism evidence="3 4">
    <name type="scientific">Devosia salina</name>
    <dbReference type="NCBI Taxonomy" id="2860336"/>
    <lineage>
        <taxon>Bacteria</taxon>
        <taxon>Pseudomonadati</taxon>
        <taxon>Pseudomonadota</taxon>
        <taxon>Alphaproteobacteria</taxon>
        <taxon>Hyphomicrobiales</taxon>
        <taxon>Devosiaceae</taxon>
        <taxon>Devosia</taxon>
    </lineage>
</organism>
<accession>A0ABX8WDH9</accession>
<dbReference type="RefSeq" id="WP_220303981.1">
    <property type="nucleotide sequence ID" value="NZ_CP080590.1"/>
</dbReference>
<dbReference type="InterPro" id="IPR045517">
    <property type="entry name" value="Glyoxalase_8"/>
</dbReference>
<evidence type="ECO:0000313" key="4">
    <source>
        <dbReference type="Proteomes" id="UP000825799"/>
    </source>
</evidence>
<dbReference type="Pfam" id="PF20066">
    <property type="entry name" value="Glyoxalase_8"/>
    <property type="match status" value="1"/>
</dbReference>
<proteinExistence type="predicted"/>
<feature type="domain" description="DUF2087" evidence="1">
    <location>
        <begin position="83"/>
        <end position="152"/>
    </location>
</feature>
<evidence type="ECO:0000259" key="1">
    <source>
        <dbReference type="Pfam" id="PF09860"/>
    </source>
</evidence>
<dbReference type="InterPro" id="IPR018656">
    <property type="entry name" value="DUF2087"/>
</dbReference>
<protein>
    <submittedName>
        <fullName evidence="3">DUF2087 domain-containing protein</fullName>
    </submittedName>
</protein>
<reference evidence="3 4" key="1">
    <citation type="submission" date="2021-08" db="EMBL/GenBank/DDBJ databases">
        <title>Devosia salina sp. nov., isolated from the South China Sea sediment.</title>
        <authorList>
            <person name="Zhou Z."/>
        </authorList>
    </citation>
    <scope>NUCLEOTIDE SEQUENCE [LARGE SCALE GENOMIC DNA]</scope>
    <source>
        <strain evidence="3 4">SCS-3</strain>
    </source>
</reference>
<evidence type="ECO:0000313" key="3">
    <source>
        <dbReference type="EMBL" id="QYO75482.1"/>
    </source>
</evidence>
<sequence>MSRQIHSLSIADLSAFTKSLRAQLGRLDGQPSHAELLNMLARAAGYRNHQHLKALTEDAPQPEPVDLKLVEKVSRHFDADGVLLRWPSKNSLQPLCLWVLWSRMEPGRDYADRENTELLNAWASFGDHALLRRAMVDMGYVTRTPDGRTYRRIEQKPPAELSALLKRIMPQDA</sequence>
<feature type="domain" description="Glyoxalase-related protein" evidence="2">
    <location>
        <begin position="9"/>
        <end position="75"/>
    </location>
</feature>
<keyword evidence="4" id="KW-1185">Reference proteome</keyword>
<dbReference type="Proteomes" id="UP000825799">
    <property type="component" value="Chromosome"/>
</dbReference>
<gene>
    <name evidence="3" type="ORF">K1X15_12620</name>
</gene>
<dbReference type="EMBL" id="CP080590">
    <property type="protein sequence ID" value="QYO75482.1"/>
    <property type="molecule type" value="Genomic_DNA"/>
</dbReference>
<evidence type="ECO:0000259" key="2">
    <source>
        <dbReference type="Pfam" id="PF20066"/>
    </source>
</evidence>
<name>A0ABX8WDH9_9HYPH</name>
<dbReference type="Pfam" id="PF09860">
    <property type="entry name" value="DUF2087"/>
    <property type="match status" value="1"/>
</dbReference>